<proteinExistence type="predicted"/>
<keyword evidence="2" id="KW-1185">Reference proteome</keyword>
<protein>
    <submittedName>
        <fullName evidence="1">Uncharacterized protein</fullName>
    </submittedName>
</protein>
<sequence>MNKVSGKMKCYQHFKQSQSLCILETLPFHSRAGRVVGRGALATGIFFFQPPYRHDMGKLVRRWPSLASTPQLAFPWAVCPGVRRLWRVSGSLTGRRGQGGLSGSCYLPGGVEVLFSSESAGSHR</sequence>
<gene>
    <name evidence="1" type="ORF">HJG63_010218</name>
</gene>
<dbReference type="Proteomes" id="UP000593571">
    <property type="component" value="Unassembled WGS sequence"/>
</dbReference>
<dbReference type="EMBL" id="JACASE010000002">
    <property type="protein sequence ID" value="KAF6495904.1"/>
    <property type="molecule type" value="Genomic_DNA"/>
</dbReference>
<evidence type="ECO:0000313" key="1">
    <source>
        <dbReference type="EMBL" id="KAF6495904.1"/>
    </source>
</evidence>
<accession>A0A7J8JG89</accession>
<name>A0A7J8JG89_ROUAE</name>
<comment type="caution">
    <text evidence="1">The sequence shown here is derived from an EMBL/GenBank/DDBJ whole genome shotgun (WGS) entry which is preliminary data.</text>
</comment>
<dbReference type="AlphaFoldDB" id="A0A7J8JG89"/>
<reference evidence="1 2" key="1">
    <citation type="journal article" date="2020" name="Nature">
        <title>Six reference-quality genomes reveal evolution of bat adaptations.</title>
        <authorList>
            <person name="Jebb D."/>
            <person name="Huang Z."/>
            <person name="Pippel M."/>
            <person name="Hughes G.M."/>
            <person name="Lavrichenko K."/>
            <person name="Devanna P."/>
            <person name="Winkler S."/>
            <person name="Jermiin L.S."/>
            <person name="Skirmuntt E.C."/>
            <person name="Katzourakis A."/>
            <person name="Burkitt-Gray L."/>
            <person name="Ray D.A."/>
            <person name="Sullivan K.A.M."/>
            <person name="Roscito J.G."/>
            <person name="Kirilenko B.M."/>
            <person name="Davalos L.M."/>
            <person name="Corthals A.P."/>
            <person name="Power M.L."/>
            <person name="Jones G."/>
            <person name="Ransome R.D."/>
            <person name="Dechmann D.K.N."/>
            <person name="Locatelli A.G."/>
            <person name="Puechmaille S.J."/>
            <person name="Fedrigo O."/>
            <person name="Jarvis E.D."/>
            <person name="Hiller M."/>
            <person name="Vernes S.C."/>
            <person name="Myers E.W."/>
            <person name="Teeling E.C."/>
        </authorList>
    </citation>
    <scope>NUCLEOTIDE SEQUENCE [LARGE SCALE GENOMIC DNA]</scope>
    <source>
        <strain evidence="1">MRouAeg1</strain>
        <tissue evidence="1">Muscle</tissue>
    </source>
</reference>
<organism evidence="1 2">
    <name type="scientific">Rousettus aegyptiacus</name>
    <name type="common">Egyptian fruit bat</name>
    <name type="synonym">Pteropus aegyptiacus</name>
    <dbReference type="NCBI Taxonomy" id="9407"/>
    <lineage>
        <taxon>Eukaryota</taxon>
        <taxon>Metazoa</taxon>
        <taxon>Chordata</taxon>
        <taxon>Craniata</taxon>
        <taxon>Vertebrata</taxon>
        <taxon>Euteleostomi</taxon>
        <taxon>Mammalia</taxon>
        <taxon>Eutheria</taxon>
        <taxon>Laurasiatheria</taxon>
        <taxon>Chiroptera</taxon>
        <taxon>Yinpterochiroptera</taxon>
        <taxon>Pteropodoidea</taxon>
        <taxon>Pteropodidae</taxon>
        <taxon>Rousettinae</taxon>
        <taxon>Rousettus</taxon>
    </lineage>
</organism>
<evidence type="ECO:0000313" key="2">
    <source>
        <dbReference type="Proteomes" id="UP000593571"/>
    </source>
</evidence>